<evidence type="ECO:0000313" key="2">
    <source>
        <dbReference type="EMBL" id="MBB2929410.1"/>
    </source>
</evidence>
<dbReference type="InterPro" id="IPR041519">
    <property type="entry name" value="HEPN_RiboL-PSP"/>
</dbReference>
<name>A0ABR6FPQ9_9BURK</name>
<accession>A0ABR6FPQ9</accession>
<gene>
    <name evidence="2" type="ORF">FHX59_003843</name>
</gene>
<proteinExistence type="predicted"/>
<reference evidence="2 3" key="1">
    <citation type="submission" date="2020-08" db="EMBL/GenBank/DDBJ databases">
        <title>Genomic Encyclopedia of Type Strains, Phase IV (KMG-V): Genome sequencing to study the core and pangenomes of soil and plant-associated prokaryotes.</title>
        <authorList>
            <person name="Whitman W."/>
        </authorList>
    </citation>
    <scope>NUCLEOTIDE SEQUENCE [LARGE SCALE GENOMIC DNA]</scope>
    <source>
        <strain evidence="2 3">SRMrh-85</strain>
    </source>
</reference>
<organism evidence="2 3">
    <name type="scientific">Paraburkholderia silvatlantica</name>
    <dbReference type="NCBI Taxonomy" id="321895"/>
    <lineage>
        <taxon>Bacteria</taxon>
        <taxon>Pseudomonadati</taxon>
        <taxon>Pseudomonadota</taxon>
        <taxon>Betaproteobacteria</taxon>
        <taxon>Burkholderiales</taxon>
        <taxon>Burkholderiaceae</taxon>
        <taxon>Paraburkholderia</taxon>
    </lineage>
</organism>
<keyword evidence="3" id="KW-1185">Reference proteome</keyword>
<dbReference type="EMBL" id="JACHVZ010000010">
    <property type="protein sequence ID" value="MBB2929410.1"/>
    <property type="molecule type" value="Genomic_DNA"/>
</dbReference>
<dbReference type="RefSeq" id="WP_133253622.1">
    <property type="nucleotide sequence ID" value="NZ_JACHVZ010000010.1"/>
</dbReference>
<protein>
    <recommendedName>
        <fullName evidence="1">RiboL-PSP-HEPN domain-containing protein</fullName>
    </recommendedName>
</protein>
<feature type="domain" description="RiboL-PSP-HEPN" evidence="1">
    <location>
        <begin position="2"/>
        <end position="201"/>
    </location>
</feature>
<comment type="caution">
    <text evidence="2">The sequence shown here is derived from an EMBL/GenBank/DDBJ whole genome shotgun (WGS) entry which is preliminary data.</text>
</comment>
<dbReference type="Pfam" id="PF18735">
    <property type="entry name" value="HEPN_RiboL-PSP"/>
    <property type="match status" value="1"/>
</dbReference>
<evidence type="ECO:0000313" key="3">
    <source>
        <dbReference type="Proteomes" id="UP000533533"/>
    </source>
</evidence>
<dbReference type="Proteomes" id="UP000533533">
    <property type="component" value="Unassembled WGS sequence"/>
</dbReference>
<sequence>MAERFREIRTLLSHIKATESAEVPPIDTEEVKILRGLFYVHLYGALEQSLNEATESFLRAASALGLQNLDLSLRFLPTAMNAQFKGLSDAQSQKKWQKRLDFVNSIYDGHACRIESSVFAPHLQNSEMETIADIASYLGIATDAIKTSPDRFFVDEVVHKRHEVAHGRASPASVGARGRSPDLELRLDGVRRTVDLFVELLEKHFDSYAFLNTPAQTKFLQAETD</sequence>
<evidence type="ECO:0000259" key="1">
    <source>
        <dbReference type="Pfam" id="PF18735"/>
    </source>
</evidence>